<dbReference type="EMBL" id="BK032687">
    <property type="protein sequence ID" value="DAF55161.1"/>
    <property type="molecule type" value="Genomic_DNA"/>
</dbReference>
<dbReference type="CDD" id="cd00009">
    <property type="entry name" value="AAA"/>
    <property type="match status" value="1"/>
</dbReference>
<feature type="domain" description="AAA+ ATPase" evidence="9">
    <location>
        <begin position="38"/>
        <end position="165"/>
    </location>
</feature>
<dbReference type="InterPro" id="IPR036388">
    <property type="entry name" value="WH-like_DNA-bd_sf"/>
</dbReference>
<dbReference type="SUPFAM" id="SSF52540">
    <property type="entry name" value="P-loop containing nucleoside triphosphate hydrolases"/>
    <property type="match status" value="1"/>
</dbReference>
<proteinExistence type="inferred from homology"/>
<keyword evidence="3" id="KW-0227">DNA damage</keyword>
<dbReference type="SMART" id="SM00382">
    <property type="entry name" value="AAA"/>
    <property type="match status" value="1"/>
</dbReference>
<dbReference type="Pfam" id="PF05496">
    <property type="entry name" value="RuvB_N"/>
    <property type="match status" value="1"/>
</dbReference>
<keyword evidence="2" id="KW-0547">Nucleotide-binding</keyword>
<dbReference type="GO" id="GO:0005524">
    <property type="term" value="F:ATP binding"/>
    <property type="evidence" value="ECO:0007669"/>
    <property type="project" value="UniProtKB-KW"/>
</dbReference>
<accession>A0A8S5SVY7</accession>
<reference evidence="10" key="1">
    <citation type="journal article" date="2021" name="Proc. Natl. Acad. Sci. U.S.A.">
        <title>A Catalog of Tens of Thousands of Viruses from Human Metagenomes Reveals Hidden Associations with Chronic Diseases.</title>
        <authorList>
            <person name="Tisza M.J."/>
            <person name="Buck C.B."/>
        </authorList>
    </citation>
    <scope>NUCLEOTIDE SEQUENCE</scope>
    <source>
        <strain evidence="10">CtZHD14</strain>
    </source>
</reference>
<dbReference type="Gene3D" id="1.10.10.10">
    <property type="entry name" value="Winged helix-like DNA-binding domain superfamily/Winged helix DNA-binding domain"/>
    <property type="match status" value="1"/>
</dbReference>
<dbReference type="PANTHER" id="PTHR42848:SF1">
    <property type="entry name" value="HOLLIDAY JUNCTION BRANCH MIGRATION COMPLEX SUBUNIT RUVB"/>
    <property type="match status" value="1"/>
</dbReference>
<keyword evidence="4" id="KW-0378">Hydrolase</keyword>
<keyword evidence="5" id="KW-0067">ATP-binding</keyword>
<dbReference type="NCBIfam" id="NF000868">
    <property type="entry name" value="PRK00080.1"/>
    <property type="match status" value="1"/>
</dbReference>
<evidence type="ECO:0000256" key="2">
    <source>
        <dbReference type="ARBA" id="ARBA00022741"/>
    </source>
</evidence>
<evidence type="ECO:0000256" key="1">
    <source>
        <dbReference type="ARBA" id="ARBA00022490"/>
    </source>
</evidence>
<dbReference type="InterPro" id="IPR008824">
    <property type="entry name" value="RuvB-like_N"/>
</dbReference>
<evidence type="ECO:0000256" key="5">
    <source>
        <dbReference type="ARBA" id="ARBA00022840"/>
    </source>
</evidence>
<keyword evidence="6" id="KW-0238">DNA-binding</keyword>
<dbReference type="InterPro" id="IPR008823">
    <property type="entry name" value="RuvB_wg_C"/>
</dbReference>
<protein>
    <submittedName>
        <fullName evidence="10">Clamp loader</fullName>
    </submittedName>
</protein>
<dbReference type="Gene3D" id="1.10.8.60">
    <property type="match status" value="1"/>
</dbReference>
<dbReference type="Pfam" id="PF17864">
    <property type="entry name" value="AAA_lid_4"/>
    <property type="match status" value="1"/>
</dbReference>
<dbReference type="InterPro" id="IPR036390">
    <property type="entry name" value="WH_DNA-bd_sf"/>
</dbReference>
<evidence type="ECO:0000256" key="3">
    <source>
        <dbReference type="ARBA" id="ARBA00022763"/>
    </source>
</evidence>
<name>A0A8S5SVY7_9CAUD</name>
<dbReference type="SUPFAM" id="SSF46785">
    <property type="entry name" value="Winged helix' DNA-binding domain"/>
    <property type="match status" value="1"/>
</dbReference>
<organism evidence="10">
    <name type="scientific">Siphoviridae sp. ctZHD14</name>
    <dbReference type="NCBI Taxonomy" id="2827891"/>
    <lineage>
        <taxon>Viruses</taxon>
        <taxon>Duplodnaviria</taxon>
        <taxon>Heunggongvirae</taxon>
        <taxon>Uroviricota</taxon>
        <taxon>Caudoviricetes</taxon>
    </lineage>
</organism>
<dbReference type="GO" id="GO:0016787">
    <property type="term" value="F:hydrolase activity"/>
    <property type="evidence" value="ECO:0007669"/>
    <property type="project" value="UniProtKB-KW"/>
</dbReference>
<dbReference type="Gene3D" id="3.40.50.300">
    <property type="entry name" value="P-loop containing nucleotide triphosphate hydrolases"/>
    <property type="match status" value="1"/>
</dbReference>
<evidence type="ECO:0000256" key="7">
    <source>
        <dbReference type="ARBA" id="ARBA00023172"/>
    </source>
</evidence>
<keyword evidence="1" id="KW-0963">Cytoplasm</keyword>
<dbReference type="InterPro" id="IPR003593">
    <property type="entry name" value="AAA+_ATPase"/>
</dbReference>
<evidence type="ECO:0000256" key="4">
    <source>
        <dbReference type="ARBA" id="ARBA00022801"/>
    </source>
</evidence>
<sequence>MATEKNYRPLTFDDYMGQERAKKILKIAIKAAKIKGQCLDHALISGASGLGKSTLAQIIANESGQNIKTYSGPAIKKVEDIVDILCEVEEGELIFLDEIHSTNRKIQEVLFLAMEQFIVDTSIDGMPMRQELPHFTLVGATTDLDGLEEPCRNRFQLQVQLEDYENDTMTNIVRNAFKSMDVECPEDCCEMIGRVSRSVPRNANSYCRRVYDTALVLNDGIITPEVVTDTLDLLGINKYGLNNLDMKYLKCLAENRKATGLETLAMMCGTTKGSIEKVVEPFLIKTGYIHKGPRGRSITTAGMEVYQECK</sequence>
<evidence type="ECO:0000313" key="10">
    <source>
        <dbReference type="EMBL" id="DAF55161.1"/>
    </source>
</evidence>
<dbReference type="InterPro" id="IPR027417">
    <property type="entry name" value="P-loop_NTPase"/>
</dbReference>
<dbReference type="GO" id="GO:0006310">
    <property type="term" value="P:DNA recombination"/>
    <property type="evidence" value="ECO:0007669"/>
    <property type="project" value="UniProtKB-KW"/>
</dbReference>
<dbReference type="InterPro" id="IPR041445">
    <property type="entry name" value="AAA_lid_4"/>
</dbReference>
<dbReference type="GO" id="GO:0003677">
    <property type="term" value="F:DNA binding"/>
    <property type="evidence" value="ECO:0007669"/>
    <property type="project" value="UniProtKB-KW"/>
</dbReference>
<dbReference type="Pfam" id="PF05491">
    <property type="entry name" value="WHD_RuvB"/>
    <property type="match status" value="1"/>
</dbReference>
<evidence type="ECO:0000259" key="9">
    <source>
        <dbReference type="SMART" id="SM00382"/>
    </source>
</evidence>
<keyword evidence="8" id="KW-0234">DNA repair</keyword>
<dbReference type="InterPro" id="IPR004605">
    <property type="entry name" value="DNA_helicase_Holl-junc_RuvB"/>
</dbReference>
<evidence type="ECO:0000256" key="8">
    <source>
        <dbReference type="ARBA" id="ARBA00023204"/>
    </source>
</evidence>
<dbReference type="GO" id="GO:0006281">
    <property type="term" value="P:DNA repair"/>
    <property type="evidence" value="ECO:0007669"/>
    <property type="project" value="UniProtKB-KW"/>
</dbReference>
<dbReference type="GO" id="GO:0009378">
    <property type="term" value="F:four-way junction helicase activity"/>
    <property type="evidence" value="ECO:0007669"/>
    <property type="project" value="InterPro"/>
</dbReference>
<keyword evidence="7" id="KW-0233">DNA recombination</keyword>
<dbReference type="PANTHER" id="PTHR42848">
    <property type="match status" value="1"/>
</dbReference>
<evidence type="ECO:0000256" key="6">
    <source>
        <dbReference type="ARBA" id="ARBA00023125"/>
    </source>
</evidence>
<dbReference type="HAMAP" id="MF_00016">
    <property type="entry name" value="DNA_HJ_migration_RuvB"/>
    <property type="match status" value="1"/>
</dbReference>